<evidence type="ECO:0000313" key="2">
    <source>
        <dbReference type="Proteomes" id="UP000782610"/>
    </source>
</evidence>
<evidence type="ECO:0008006" key="3">
    <source>
        <dbReference type="Google" id="ProtNLM"/>
    </source>
</evidence>
<evidence type="ECO:0000313" key="1">
    <source>
        <dbReference type="EMBL" id="MBI4923011.1"/>
    </source>
</evidence>
<dbReference type="Proteomes" id="UP000782610">
    <property type="component" value="Unassembled WGS sequence"/>
</dbReference>
<name>A0A933L3L3_9HYPH</name>
<dbReference type="EMBL" id="JACRAF010000041">
    <property type="protein sequence ID" value="MBI4923011.1"/>
    <property type="molecule type" value="Genomic_DNA"/>
</dbReference>
<accession>A0A933L3L3</accession>
<proteinExistence type="predicted"/>
<gene>
    <name evidence="1" type="ORF">HY834_14800</name>
</gene>
<protein>
    <recommendedName>
        <fullName evidence="3">DUF927 domain-containing protein</fullName>
    </recommendedName>
</protein>
<comment type="caution">
    <text evidence="1">The sequence shown here is derived from an EMBL/GenBank/DDBJ whole genome shotgun (WGS) entry which is preliminary data.</text>
</comment>
<organism evidence="1 2">
    <name type="scientific">Devosia nanyangense</name>
    <dbReference type="NCBI Taxonomy" id="1228055"/>
    <lineage>
        <taxon>Bacteria</taxon>
        <taxon>Pseudomonadati</taxon>
        <taxon>Pseudomonadota</taxon>
        <taxon>Alphaproteobacteria</taxon>
        <taxon>Hyphomicrobiales</taxon>
        <taxon>Devosiaceae</taxon>
        <taxon>Devosia</taxon>
    </lineage>
</organism>
<sequence>MSKPKVKLQSTALGQNLDDTEQALLTAGAPLYQAGGNLVHIVRLDHEGGELVIRSVATQRVLELMLRAADFLRYESNKWIPAAPTLPFVQSYVARGEWKLRPLRGIIEAPTLRPDGSVLSEPGYDPQMMVYLDTGGVEFPPVPDTPSKDEALAALATLKDVIKDFPFVPDEEPDEFGGVVSSARSVALSALLTGVSRKALRTAPAHAIDATAAVTGKSLLCDVVAMFATGRCAVATSTGRNTEEFNKRLFATLRKGGPVVMIDNVDRELESDEFCTVLTSTEWGNRVLGESETRTVSTVVLFLVNGNNIRFKGDLTTRVVVCRMDAGMENPGARTFDRDLRVYVPENRPRLVVAALTVLRAFVIAGRPGLAELKPFARFEDWSNLVRGALVWLGEPDPLNTREAIVAIDSERENLAALHQGWAEVIGLDQWVTAKQVIEASEQRSDRNLGIVGGEALAGALDDLDGLLTPVTLGKYLVSFDGRIVEGRCLRKRSTVGHSTRFCLEEAGHEAGQPASLSP</sequence>
<reference evidence="1" key="1">
    <citation type="submission" date="2020-07" db="EMBL/GenBank/DDBJ databases">
        <title>Huge and variable diversity of episymbiotic CPR bacteria and DPANN archaea in groundwater ecosystems.</title>
        <authorList>
            <person name="He C.Y."/>
            <person name="Keren R."/>
            <person name="Whittaker M."/>
            <person name="Farag I.F."/>
            <person name="Doudna J."/>
            <person name="Cate J.H.D."/>
            <person name="Banfield J.F."/>
        </authorList>
    </citation>
    <scope>NUCLEOTIDE SEQUENCE</scope>
    <source>
        <strain evidence="1">NC_groundwater_1586_Pr3_B-0.1um_66_15</strain>
    </source>
</reference>
<dbReference type="AlphaFoldDB" id="A0A933L3L3"/>